<evidence type="ECO:0000313" key="9">
    <source>
        <dbReference type="Proteomes" id="UP000651475"/>
    </source>
</evidence>
<name>A0ABR7DQM1_9BACT</name>
<proteinExistence type="inferred from homology"/>
<comment type="caution">
    <text evidence="8">The sequence shown here is derived from an EMBL/GenBank/DDBJ whole genome shotgun (WGS) entry which is preliminary data.</text>
</comment>
<dbReference type="InterPro" id="IPR012944">
    <property type="entry name" value="SusD_RagB_dom"/>
</dbReference>
<evidence type="ECO:0000313" key="8">
    <source>
        <dbReference type="EMBL" id="MBC5633734.1"/>
    </source>
</evidence>
<evidence type="ECO:0000256" key="4">
    <source>
        <dbReference type="ARBA" id="ARBA00023136"/>
    </source>
</evidence>
<gene>
    <name evidence="8" type="ORF">H8S65_13300</name>
</gene>
<dbReference type="Pfam" id="PF07980">
    <property type="entry name" value="SusD_RagB"/>
    <property type="match status" value="1"/>
</dbReference>
<reference evidence="8 9" key="1">
    <citation type="submission" date="2020-08" db="EMBL/GenBank/DDBJ databases">
        <title>Genome public.</title>
        <authorList>
            <person name="Liu C."/>
            <person name="Sun Q."/>
        </authorList>
    </citation>
    <scope>NUCLEOTIDE SEQUENCE [LARGE SCALE GENOMIC DNA]</scope>
    <source>
        <strain evidence="8 9">NSJ-79</strain>
    </source>
</reference>
<keyword evidence="9" id="KW-1185">Reference proteome</keyword>
<dbReference type="EMBL" id="JACOOJ010000024">
    <property type="protein sequence ID" value="MBC5633734.1"/>
    <property type="molecule type" value="Genomic_DNA"/>
</dbReference>
<feature type="domain" description="RagB/SusD" evidence="6">
    <location>
        <begin position="279"/>
        <end position="555"/>
    </location>
</feature>
<dbReference type="Pfam" id="PF14322">
    <property type="entry name" value="SusD-like_3"/>
    <property type="match status" value="1"/>
</dbReference>
<organism evidence="8 9">
    <name type="scientific">Parabacteroides hominis</name>
    <dbReference type="NCBI Taxonomy" id="2763057"/>
    <lineage>
        <taxon>Bacteria</taxon>
        <taxon>Pseudomonadati</taxon>
        <taxon>Bacteroidota</taxon>
        <taxon>Bacteroidia</taxon>
        <taxon>Bacteroidales</taxon>
        <taxon>Tannerellaceae</taxon>
        <taxon>Parabacteroides</taxon>
    </lineage>
</organism>
<protein>
    <submittedName>
        <fullName evidence="8">RagB/SusD family nutrient uptake outer membrane protein</fullName>
    </submittedName>
</protein>
<dbReference type="PROSITE" id="PS51257">
    <property type="entry name" value="PROKAR_LIPOPROTEIN"/>
    <property type="match status" value="1"/>
</dbReference>
<evidence type="ECO:0000259" key="6">
    <source>
        <dbReference type="Pfam" id="PF07980"/>
    </source>
</evidence>
<evidence type="ECO:0000256" key="3">
    <source>
        <dbReference type="ARBA" id="ARBA00022729"/>
    </source>
</evidence>
<accession>A0ABR7DQM1</accession>
<evidence type="ECO:0000256" key="1">
    <source>
        <dbReference type="ARBA" id="ARBA00004442"/>
    </source>
</evidence>
<keyword evidence="5" id="KW-0998">Cell outer membrane</keyword>
<keyword evidence="4" id="KW-0472">Membrane</keyword>
<comment type="similarity">
    <text evidence="2">Belongs to the SusD family.</text>
</comment>
<evidence type="ECO:0000256" key="5">
    <source>
        <dbReference type="ARBA" id="ARBA00023237"/>
    </source>
</evidence>
<dbReference type="SUPFAM" id="SSF48452">
    <property type="entry name" value="TPR-like"/>
    <property type="match status" value="1"/>
</dbReference>
<evidence type="ECO:0000256" key="2">
    <source>
        <dbReference type="ARBA" id="ARBA00006275"/>
    </source>
</evidence>
<dbReference type="Proteomes" id="UP000651475">
    <property type="component" value="Unassembled WGS sequence"/>
</dbReference>
<dbReference type="CDD" id="cd08977">
    <property type="entry name" value="SusD"/>
    <property type="match status" value="1"/>
</dbReference>
<dbReference type="InterPro" id="IPR033985">
    <property type="entry name" value="SusD-like_N"/>
</dbReference>
<keyword evidence="3" id="KW-0732">Signal</keyword>
<dbReference type="InterPro" id="IPR011990">
    <property type="entry name" value="TPR-like_helical_dom_sf"/>
</dbReference>
<dbReference type="Gene3D" id="1.25.40.390">
    <property type="match status" value="1"/>
</dbReference>
<sequence>MKKYILSMAFAGALIGISSCDVLDVAPTDSFTDEAVWGDLALAETYLNNCYLSVESESAEISRFSSLTDEVHQMHTYWTEHALDGTLGPDYPYFAIGYGSGKYDMWSYYYGAIKNVNYFLEHIDDVPAETEEFMKWRSDLKGQGYFLRAYFYHMLYALYGRVVLVNHTHELDSEFTETRADLDEVGNYIVSQCDSAAMYLPAVYSSEDDLGRATKGAALALKGRVLLYMASPLFGSPSSEKWQKAADANKAVIDLGVYSLQAVSSSDDYANLFLDPKNPEVIFERLYDTQYKVTANNLSFLMQAPCGTGSGFGGWCAMVPTLELVDRFQCADGTDYEIGAANEIPWNDREIRLKANVLLDGEQWGYGADRRNVEYFLPAEDGVVAGLDSRYGPAYWNATLTGFCMRKFLDPNYDTNGTQSNNTPWFILRLAEVYLNYAECQLELGNTAEALKYINMTRERALLPPAVGKDIRAEYEQERLIELCFEGQRWFDLRRWKKLEEVYSHPRYSMTIWKYKDGSKLYVRETEPIRTMTFAGEKNYWMPVPRTENEKAPQIDLLPYE</sequence>
<comment type="subcellular location">
    <subcellularLocation>
        <location evidence="1">Cell outer membrane</location>
    </subcellularLocation>
</comment>
<feature type="domain" description="SusD-like N-terminal" evidence="7">
    <location>
        <begin position="103"/>
        <end position="227"/>
    </location>
</feature>
<evidence type="ECO:0000259" key="7">
    <source>
        <dbReference type="Pfam" id="PF14322"/>
    </source>
</evidence>